<gene>
    <name evidence="3" type="ORF">GCM10022242_06450</name>
</gene>
<accession>A0ABP7HWQ4</accession>
<reference evidence="4" key="1">
    <citation type="journal article" date="2019" name="Int. J. Syst. Evol. Microbiol.">
        <title>The Global Catalogue of Microorganisms (GCM) 10K type strain sequencing project: providing services to taxonomists for standard genome sequencing and annotation.</title>
        <authorList>
            <consortium name="The Broad Institute Genomics Platform"/>
            <consortium name="The Broad Institute Genome Sequencing Center for Infectious Disease"/>
            <person name="Wu L."/>
            <person name="Ma J."/>
        </authorList>
    </citation>
    <scope>NUCLEOTIDE SEQUENCE [LARGE SCALE GENOMIC DNA]</scope>
    <source>
        <strain evidence="4">JCM 16953</strain>
    </source>
</reference>
<dbReference type="EMBL" id="BAABAH010000002">
    <property type="protein sequence ID" value="GAA3806100.1"/>
    <property type="molecule type" value="Genomic_DNA"/>
</dbReference>
<keyword evidence="4" id="KW-1185">Reference proteome</keyword>
<keyword evidence="1" id="KW-1133">Transmembrane helix</keyword>
<feature type="domain" description="DUF2134" evidence="2">
    <location>
        <begin position="85"/>
        <end position="153"/>
    </location>
</feature>
<feature type="transmembrane region" description="Helical" evidence="1">
    <location>
        <begin position="20"/>
        <end position="38"/>
    </location>
</feature>
<dbReference type="RefSeq" id="WP_344772360.1">
    <property type="nucleotide sequence ID" value="NZ_BAABAH010000002.1"/>
</dbReference>
<evidence type="ECO:0000313" key="4">
    <source>
        <dbReference type="Proteomes" id="UP001501821"/>
    </source>
</evidence>
<protein>
    <recommendedName>
        <fullName evidence="2">DUF2134 domain-containing protein</fullName>
    </recommendedName>
</protein>
<dbReference type="Proteomes" id="UP001501821">
    <property type="component" value="Unassembled WGS sequence"/>
</dbReference>
<organism evidence="3 4">
    <name type="scientific">Nocardioides panacisoli</name>
    <dbReference type="NCBI Taxonomy" id="627624"/>
    <lineage>
        <taxon>Bacteria</taxon>
        <taxon>Bacillati</taxon>
        <taxon>Actinomycetota</taxon>
        <taxon>Actinomycetes</taxon>
        <taxon>Propionibacteriales</taxon>
        <taxon>Nocardioidaceae</taxon>
        <taxon>Nocardioides</taxon>
    </lineage>
</organism>
<keyword evidence="1" id="KW-0812">Transmembrane</keyword>
<name>A0ABP7HWQ4_9ACTN</name>
<sequence length="536" mass="53997">MHRPRRGRRQRVEDERGASVVIVAVVMSVLLVAAAFAVDIGMQRVGRSDMQALADVVALDLARHLDGRSTSALTTELNTERDRSVARHDADYGSTTPNVTYQLGSLSPGGTFVPGTDPPSAVQVTASTTVGFVFGGLTGTHGGGAQRQATAIANGGACFAIGSYAARLDTGASPLLGPLLGALGSNVTLSAIDYNGLANTNVELLDLLGASIGAGTIESVLNSSVSLGSFYVAIAHALDGQSTAQAQLLQTIAASVGAAQVNLGDILGVTTGAGSGLTSDLNVLDLVTAAAAAANGTNAISVPNLGLSLPPLANLQASLSAIEAPRIGCGRKNDAAATAKSTQVTLNVSTTAADVSVPNLLKTNVSLSGTVNVAQAIGRLTDVRCNPAGITVAVSDGLLGIDLTLNVTVSAKVLGITIPVVTGPIHISGTSHSAGDAVVNITQDSDYDHPVTVGYDNPGLPNLTVDTSGLHLIGLPVGIVLGPIVNALTTGLVNPLIDNLSSSLVEPLLHTLGADLSGADVYARRTPQCAVPRLVQ</sequence>
<comment type="caution">
    <text evidence="3">The sequence shown here is derived from an EMBL/GenBank/DDBJ whole genome shotgun (WGS) entry which is preliminary data.</text>
</comment>
<dbReference type="InterPro" id="IPR018705">
    <property type="entry name" value="DUF2134_membrane"/>
</dbReference>
<evidence type="ECO:0000313" key="3">
    <source>
        <dbReference type="EMBL" id="GAA3806100.1"/>
    </source>
</evidence>
<dbReference type="Pfam" id="PF09977">
    <property type="entry name" value="Tad_C"/>
    <property type="match status" value="1"/>
</dbReference>
<evidence type="ECO:0000259" key="2">
    <source>
        <dbReference type="Pfam" id="PF09977"/>
    </source>
</evidence>
<proteinExistence type="predicted"/>
<keyword evidence="1" id="KW-0472">Membrane</keyword>
<evidence type="ECO:0000256" key="1">
    <source>
        <dbReference type="SAM" id="Phobius"/>
    </source>
</evidence>